<name>A0ABD1SAX6_9LAMI</name>
<evidence type="ECO:0000256" key="5">
    <source>
        <dbReference type="ARBA" id="ARBA00022533"/>
    </source>
</evidence>
<organism evidence="10 11">
    <name type="scientific">Forsythia ovata</name>
    <dbReference type="NCBI Taxonomy" id="205694"/>
    <lineage>
        <taxon>Eukaryota</taxon>
        <taxon>Viridiplantae</taxon>
        <taxon>Streptophyta</taxon>
        <taxon>Embryophyta</taxon>
        <taxon>Tracheophyta</taxon>
        <taxon>Spermatophyta</taxon>
        <taxon>Magnoliopsida</taxon>
        <taxon>eudicotyledons</taxon>
        <taxon>Gunneridae</taxon>
        <taxon>Pentapetalae</taxon>
        <taxon>asterids</taxon>
        <taxon>lamiids</taxon>
        <taxon>Lamiales</taxon>
        <taxon>Oleaceae</taxon>
        <taxon>Forsythieae</taxon>
        <taxon>Forsythia</taxon>
    </lineage>
</organism>
<evidence type="ECO:0000313" key="10">
    <source>
        <dbReference type="EMBL" id="KAL2496644.1"/>
    </source>
</evidence>
<keyword evidence="6" id="KW-0808">Transferase</keyword>
<evidence type="ECO:0000256" key="8">
    <source>
        <dbReference type="ARBA" id="ARBA00022741"/>
    </source>
</evidence>
<dbReference type="SUPFAM" id="SSF51161">
    <property type="entry name" value="Trimeric LpxA-like enzymes"/>
    <property type="match status" value="1"/>
</dbReference>
<comment type="catalytic activity">
    <reaction evidence="1">
        <text>alpha-D-glucose 1-phosphate + ATP + H(+) = ADP-alpha-D-glucose + diphosphate</text>
        <dbReference type="Rhea" id="RHEA:12120"/>
        <dbReference type="ChEBI" id="CHEBI:15378"/>
        <dbReference type="ChEBI" id="CHEBI:30616"/>
        <dbReference type="ChEBI" id="CHEBI:33019"/>
        <dbReference type="ChEBI" id="CHEBI:57498"/>
        <dbReference type="ChEBI" id="CHEBI:58601"/>
        <dbReference type="EC" id="2.7.7.27"/>
    </reaction>
</comment>
<dbReference type="Pfam" id="PF25247">
    <property type="entry name" value="LbH_GLGC"/>
    <property type="match status" value="1"/>
</dbReference>
<evidence type="ECO:0000256" key="1">
    <source>
        <dbReference type="ARBA" id="ARBA00000956"/>
    </source>
</evidence>
<comment type="pathway">
    <text evidence="2">Glycan biosynthesis; starch biosynthesis.</text>
</comment>
<accession>A0ABD1SAX6</accession>
<comment type="caution">
    <text evidence="10">The sequence shown here is derived from an EMBL/GenBank/DDBJ whole genome shotgun (WGS) entry which is preliminary data.</text>
</comment>
<proteinExistence type="inferred from homology"/>
<keyword evidence="9" id="KW-0750">Starch biosynthesis</keyword>
<keyword evidence="11" id="KW-1185">Reference proteome</keyword>
<dbReference type="AlphaFoldDB" id="A0ABD1SAX6"/>
<keyword evidence="7 10" id="KW-0548">Nucleotidyltransferase</keyword>
<dbReference type="GO" id="GO:0008878">
    <property type="term" value="F:glucose-1-phosphate adenylyltransferase activity"/>
    <property type="evidence" value="ECO:0007669"/>
    <property type="project" value="UniProtKB-EC"/>
</dbReference>
<dbReference type="GO" id="GO:0019252">
    <property type="term" value="P:starch biosynthetic process"/>
    <property type="evidence" value="ECO:0007669"/>
    <property type="project" value="UniProtKB-KW"/>
</dbReference>
<dbReference type="EC" id="2.7.7.27" evidence="4"/>
<dbReference type="PANTHER" id="PTHR43523:SF12">
    <property type="entry name" value="GLUCOSE-1-PHOSPHATE ADENYLYLTRANSFERASE LARGE SUBUNIT 1, CHLOROPLASTIC-RELATED"/>
    <property type="match status" value="1"/>
</dbReference>
<dbReference type="InterPro" id="IPR011004">
    <property type="entry name" value="Trimer_LpxA-like_sf"/>
</dbReference>
<gene>
    <name evidence="10" type="ORF">Fot_40401</name>
</gene>
<evidence type="ECO:0000256" key="9">
    <source>
        <dbReference type="ARBA" id="ARBA00022922"/>
    </source>
</evidence>
<dbReference type="EMBL" id="JBFOLJ010000011">
    <property type="protein sequence ID" value="KAL2496644.1"/>
    <property type="molecule type" value="Genomic_DNA"/>
</dbReference>
<dbReference type="Gene3D" id="2.160.10.10">
    <property type="entry name" value="Hexapeptide repeat proteins"/>
    <property type="match status" value="1"/>
</dbReference>
<evidence type="ECO:0000256" key="2">
    <source>
        <dbReference type="ARBA" id="ARBA00004727"/>
    </source>
</evidence>
<evidence type="ECO:0000256" key="3">
    <source>
        <dbReference type="ARBA" id="ARBA00010443"/>
    </source>
</evidence>
<evidence type="ECO:0000313" key="11">
    <source>
        <dbReference type="Proteomes" id="UP001604277"/>
    </source>
</evidence>
<evidence type="ECO:0000256" key="6">
    <source>
        <dbReference type="ARBA" id="ARBA00022679"/>
    </source>
</evidence>
<keyword evidence="8" id="KW-0547">Nucleotide-binding</keyword>
<dbReference type="InterPro" id="IPR011831">
    <property type="entry name" value="ADP-Glc_PPase"/>
</dbReference>
<evidence type="ECO:0000256" key="7">
    <source>
        <dbReference type="ARBA" id="ARBA00022695"/>
    </source>
</evidence>
<evidence type="ECO:0000256" key="4">
    <source>
        <dbReference type="ARBA" id="ARBA00012460"/>
    </source>
</evidence>
<sequence>MKTVKSTILWLDLDLAYQKGAIIEDSLLMGADYYETDADRTFLAAKGGIPIGIGKNTHIKRAIIDKNARIGNNVKILNGDNVQEAARETEGYFIKSSIVTVIKDAFIPSGTVI</sequence>
<dbReference type="Proteomes" id="UP001604277">
    <property type="component" value="Unassembled WGS sequence"/>
</dbReference>
<protein>
    <recommendedName>
        <fullName evidence="4">glucose-1-phosphate adenylyltransferase</fullName>
        <ecNumber evidence="4">2.7.7.27</ecNumber>
    </recommendedName>
</protein>
<reference evidence="11" key="1">
    <citation type="submission" date="2024-07" db="EMBL/GenBank/DDBJ databases">
        <title>Two chromosome-level genome assemblies of Korean endemic species Abeliophyllum distichum and Forsythia ovata (Oleaceae).</title>
        <authorList>
            <person name="Jang H."/>
        </authorList>
    </citation>
    <scope>NUCLEOTIDE SEQUENCE [LARGE SCALE GENOMIC DNA]</scope>
</reference>
<dbReference type="PANTHER" id="PTHR43523">
    <property type="entry name" value="GLUCOSE-1-PHOSPHATE ADENYLYLTRANSFERASE-RELATED"/>
    <property type="match status" value="1"/>
</dbReference>
<dbReference type="GO" id="GO:0000166">
    <property type="term" value="F:nucleotide binding"/>
    <property type="evidence" value="ECO:0007669"/>
    <property type="project" value="UniProtKB-KW"/>
</dbReference>
<comment type="similarity">
    <text evidence="3">Belongs to the bacterial/plant glucose-1-phosphate adenylyltransferase family.</text>
</comment>
<keyword evidence="5" id="KW-0021">Allosteric enzyme</keyword>